<dbReference type="EnsemblMetazoa" id="G32340.6">
    <property type="protein sequence ID" value="G32340.6:cds"/>
    <property type="gene ID" value="G32340"/>
</dbReference>
<evidence type="ECO:0000313" key="3">
    <source>
        <dbReference type="Proteomes" id="UP000005408"/>
    </source>
</evidence>
<keyword evidence="3" id="KW-1185">Reference proteome</keyword>
<dbReference type="PROSITE" id="PS50835">
    <property type="entry name" value="IG_LIKE"/>
    <property type="match status" value="1"/>
</dbReference>
<dbReference type="EnsemblMetazoa" id="G32340.12">
    <property type="protein sequence ID" value="G32340.12:cds"/>
    <property type="gene ID" value="G32340"/>
</dbReference>
<protein>
    <recommendedName>
        <fullName evidence="1">Ig-like domain-containing protein</fullName>
    </recommendedName>
</protein>
<dbReference type="SUPFAM" id="SSF48726">
    <property type="entry name" value="Immunoglobulin"/>
    <property type="match status" value="1"/>
</dbReference>
<dbReference type="EnsemblMetazoa" id="G32340.7">
    <property type="protein sequence ID" value="G32340.7:cds"/>
    <property type="gene ID" value="G32340"/>
</dbReference>
<name>A0A8W8MCJ3_MAGGI</name>
<dbReference type="EnsemblMetazoa" id="G32340.3">
    <property type="protein sequence ID" value="G32340.3:cds"/>
    <property type="gene ID" value="G32340"/>
</dbReference>
<dbReference type="InterPro" id="IPR013783">
    <property type="entry name" value="Ig-like_fold"/>
</dbReference>
<dbReference type="Gene3D" id="2.60.40.10">
    <property type="entry name" value="Immunoglobulins"/>
    <property type="match status" value="1"/>
</dbReference>
<dbReference type="InterPro" id="IPR036179">
    <property type="entry name" value="Ig-like_dom_sf"/>
</dbReference>
<reference evidence="2" key="1">
    <citation type="submission" date="2022-08" db="UniProtKB">
        <authorList>
            <consortium name="EnsemblMetazoa"/>
        </authorList>
    </citation>
    <scope>IDENTIFICATION</scope>
    <source>
        <strain evidence="2">05x7-T-G4-1.051#20</strain>
    </source>
</reference>
<sequence length="292" mass="33218">MELSRYVSRWTTGEQRIITALLYFMFMQGLVRSEFTVNVGSQSTWVNLGDNYTANCNVPGLDALEYITKLRVEWFHNGQQLTSLCEFRSRSPELDQKYSCQLLAPKSNNISLLLTVKNVQKSDVGNLTCKVYEKIMENDKSVRDELVGVKSVPIQITDNKKKGDLKFKCTNSSAIVNNKRHKIVCEVYDVEGIACNKILWKRGDTGEDYSPGSFNNINVTCREITNSKIETTLEILQVTAEYFKTSFSVIYNDPLFQTKEFQLSIPQEYTNSVVALQTSFVLLCSIVLAFIL</sequence>
<proteinExistence type="predicted"/>
<dbReference type="Proteomes" id="UP000005408">
    <property type="component" value="Unassembled WGS sequence"/>
</dbReference>
<feature type="domain" description="Ig-like" evidence="1">
    <location>
        <begin position="33"/>
        <end position="143"/>
    </location>
</feature>
<dbReference type="EnsemblMetazoa" id="G32340.4">
    <property type="protein sequence ID" value="G32340.4:cds"/>
    <property type="gene ID" value="G32340"/>
</dbReference>
<evidence type="ECO:0000259" key="1">
    <source>
        <dbReference type="PROSITE" id="PS50835"/>
    </source>
</evidence>
<evidence type="ECO:0000313" key="2">
    <source>
        <dbReference type="EnsemblMetazoa" id="G32340.3:cds"/>
    </source>
</evidence>
<dbReference type="EnsemblMetazoa" id="G32340.10">
    <property type="protein sequence ID" value="G32340.10:cds"/>
    <property type="gene ID" value="G32340"/>
</dbReference>
<organism evidence="2 3">
    <name type="scientific">Magallana gigas</name>
    <name type="common">Pacific oyster</name>
    <name type="synonym">Crassostrea gigas</name>
    <dbReference type="NCBI Taxonomy" id="29159"/>
    <lineage>
        <taxon>Eukaryota</taxon>
        <taxon>Metazoa</taxon>
        <taxon>Spiralia</taxon>
        <taxon>Lophotrochozoa</taxon>
        <taxon>Mollusca</taxon>
        <taxon>Bivalvia</taxon>
        <taxon>Autobranchia</taxon>
        <taxon>Pteriomorphia</taxon>
        <taxon>Ostreida</taxon>
        <taxon>Ostreoidea</taxon>
        <taxon>Ostreidae</taxon>
        <taxon>Magallana</taxon>
    </lineage>
</organism>
<accession>A0A8W8MCJ3</accession>
<dbReference type="InterPro" id="IPR007110">
    <property type="entry name" value="Ig-like_dom"/>
</dbReference>
<dbReference type="AlphaFoldDB" id="A0A8W8MCJ3"/>